<feature type="compositionally biased region" description="Basic and acidic residues" evidence="1">
    <location>
        <begin position="131"/>
        <end position="177"/>
    </location>
</feature>
<organism evidence="2 3">
    <name type="scientific">Fusarium heterosporum</name>
    <dbReference type="NCBI Taxonomy" id="42747"/>
    <lineage>
        <taxon>Eukaryota</taxon>
        <taxon>Fungi</taxon>
        <taxon>Dikarya</taxon>
        <taxon>Ascomycota</taxon>
        <taxon>Pezizomycotina</taxon>
        <taxon>Sordariomycetes</taxon>
        <taxon>Hypocreomycetidae</taxon>
        <taxon>Hypocreales</taxon>
        <taxon>Nectriaceae</taxon>
        <taxon>Fusarium</taxon>
        <taxon>Fusarium heterosporum species complex</taxon>
    </lineage>
</organism>
<feature type="compositionally biased region" description="Gly residues" evidence="1">
    <location>
        <begin position="260"/>
        <end position="269"/>
    </location>
</feature>
<keyword evidence="3" id="KW-1185">Reference proteome</keyword>
<accession>A0A8H5U0H8</accession>
<evidence type="ECO:0000256" key="1">
    <source>
        <dbReference type="SAM" id="MobiDB-lite"/>
    </source>
</evidence>
<feature type="compositionally biased region" description="Low complexity" evidence="1">
    <location>
        <begin position="68"/>
        <end position="77"/>
    </location>
</feature>
<feature type="compositionally biased region" description="Basic and acidic residues" evidence="1">
    <location>
        <begin position="199"/>
        <end position="208"/>
    </location>
</feature>
<protein>
    <submittedName>
        <fullName evidence="2">Uncharacterized protein</fullName>
    </submittedName>
</protein>
<feature type="compositionally biased region" description="Basic and acidic residues" evidence="1">
    <location>
        <begin position="92"/>
        <end position="111"/>
    </location>
</feature>
<feature type="compositionally biased region" description="Polar residues" evidence="1">
    <location>
        <begin position="315"/>
        <end position="325"/>
    </location>
</feature>
<evidence type="ECO:0000313" key="2">
    <source>
        <dbReference type="EMBL" id="KAF5678509.1"/>
    </source>
</evidence>
<proteinExistence type="predicted"/>
<sequence length="424" mass="47400">MASYRPPRQRSRPYRYDDDFDGQDYVRPYESYDERETPRPRRVRREPAMEAPSGSPPRRYKSERSRRPQSPSRPAYPEMADDRRPEHRSRPRRYEGERRGRSAGPDRHSRDLSPPPFGPPPDSPRRKARSARPDHDAYRPEREYRASSREPRQGRENDIPIRSKRGSHPDRDHRSDRQVPASNPYDRELYGGAAPTRPYPDEAREQRRPKTWGPNPDSSRRSGRSVPASPQSRSRGQGGRAQYIDSDSDSDNDQYTSGAAGAGAAGAGAAGAAAAASRRRPRSQTRDRRERPSDRSPTRGRPPPTQKGRSAPTGRRSSMPASTKSRAAAWWQNPLVQAGARTAFTAGAQAAMKSGHESGPWLGPKGAKVATAALGAALVDGFMGQKHPDSTRQKLMRQGVDLASAQTTKIPEHRPRSHSRHGRR</sequence>
<feature type="compositionally biased region" description="Basic residues" evidence="1">
    <location>
        <begin position="415"/>
        <end position="424"/>
    </location>
</feature>
<name>A0A8H5U0H8_FUSHE</name>
<dbReference type="OrthoDB" id="3539922at2759"/>
<dbReference type="Proteomes" id="UP000567885">
    <property type="component" value="Unassembled WGS sequence"/>
</dbReference>
<evidence type="ECO:0000313" key="3">
    <source>
        <dbReference type="Proteomes" id="UP000567885"/>
    </source>
</evidence>
<comment type="caution">
    <text evidence="2">The sequence shown here is derived from an EMBL/GenBank/DDBJ whole genome shotgun (WGS) entry which is preliminary data.</text>
</comment>
<reference evidence="2 3" key="1">
    <citation type="submission" date="2020-05" db="EMBL/GenBank/DDBJ databases">
        <title>Identification and distribution of gene clusters putatively required for synthesis of sphingolipid metabolism inhibitors in phylogenetically diverse species of the filamentous fungus Fusarium.</title>
        <authorList>
            <person name="Kim H.-S."/>
            <person name="Busman M."/>
            <person name="Brown D.W."/>
            <person name="Divon H."/>
            <person name="Uhlig S."/>
            <person name="Proctor R.H."/>
        </authorList>
    </citation>
    <scope>NUCLEOTIDE SEQUENCE [LARGE SCALE GENOMIC DNA]</scope>
    <source>
        <strain evidence="2 3">NRRL 20693</strain>
    </source>
</reference>
<feature type="compositionally biased region" description="Basic and acidic residues" evidence="1">
    <location>
        <begin position="284"/>
        <end position="297"/>
    </location>
</feature>
<feature type="compositionally biased region" description="Basic and acidic residues" evidence="1">
    <location>
        <begin position="30"/>
        <end position="39"/>
    </location>
</feature>
<dbReference type="AlphaFoldDB" id="A0A8H5U0H8"/>
<gene>
    <name evidence="2" type="ORF">FHETE_1227</name>
</gene>
<dbReference type="EMBL" id="JAAGWQ010000018">
    <property type="protein sequence ID" value="KAF5678509.1"/>
    <property type="molecule type" value="Genomic_DNA"/>
</dbReference>
<feature type="compositionally biased region" description="Pro residues" evidence="1">
    <location>
        <begin position="113"/>
        <end position="122"/>
    </location>
</feature>
<feature type="region of interest" description="Disordered" evidence="1">
    <location>
        <begin position="1"/>
        <end position="333"/>
    </location>
</feature>
<feature type="region of interest" description="Disordered" evidence="1">
    <location>
        <begin position="403"/>
        <end position="424"/>
    </location>
</feature>